<evidence type="ECO:0000313" key="3">
    <source>
        <dbReference type="EMBL" id="SBS89543.1"/>
    </source>
</evidence>
<organism evidence="3 4">
    <name type="scientific">Plasmodium malariae</name>
    <dbReference type="NCBI Taxonomy" id="5858"/>
    <lineage>
        <taxon>Eukaryota</taxon>
        <taxon>Sar</taxon>
        <taxon>Alveolata</taxon>
        <taxon>Apicomplexa</taxon>
        <taxon>Aconoidasida</taxon>
        <taxon>Haemosporida</taxon>
        <taxon>Plasmodiidae</taxon>
        <taxon>Plasmodium</taxon>
        <taxon>Plasmodium (Plasmodium)</taxon>
    </lineage>
</organism>
<feature type="coiled-coil region" evidence="1">
    <location>
        <begin position="927"/>
        <end position="957"/>
    </location>
</feature>
<feature type="compositionally biased region" description="Basic residues" evidence="2">
    <location>
        <begin position="901"/>
        <end position="913"/>
    </location>
</feature>
<dbReference type="SUPFAM" id="SSF51161">
    <property type="entry name" value="Trimeric LpxA-like enzymes"/>
    <property type="match status" value="1"/>
</dbReference>
<dbReference type="VEuPathDB" id="PlasmoDB:PmUG01_13033300"/>
<feature type="compositionally biased region" description="Polar residues" evidence="2">
    <location>
        <begin position="799"/>
        <end position="856"/>
    </location>
</feature>
<gene>
    <name evidence="3" type="ORF">PMALA_026480</name>
</gene>
<feature type="region of interest" description="Disordered" evidence="2">
    <location>
        <begin position="556"/>
        <end position="578"/>
    </location>
</feature>
<keyword evidence="1" id="KW-0175">Coiled coil</keyword>
<sequence>MNYIERNKIETIYKDDYTDFTRLSDFEVFTKDILVSLKKLNIIETKRKYEDKYAFINDENRTNPLAPLSLIIAVEDTFNEYVELEIVDKSNTDDEKSISMDNFSISNLILNSLKLSLSELGISLPTFVVIDKNSHIYQGHFYTSDYTYYKCVNPHVTIHKRWYPLEDTKEHYEERGKDENKITSKTISENESKIISENESKTTSKSESKTTIKIESKSASKSCRDIFRNSHNVCRSAKGENYVSVYKGTGFEANYHSFKFYNYFKSFTFDQLVALFSLFIYLSNLKGKNIYNINVHIKNIYLIDKPQNFSISRPIDLKNKKYNLLKRIYRQNGRQKKGYKSKVYLFKNKYELNSYNKNNYAHIYLNNIYNHIKKKRYYGRRVFLCYLSKPLNGHACKGSGIVKTENVDDHNDYRMDSRNAEITGGCIDNITDGRMDNITDGRMDSIADGRMDSIADGRMDSIADGHYGTDDIDDNDEDPHHFSDTSMLFYSCSSTYNYVLNNEKGVMKKKTTFEEINRLYNNLRCHKNMPKQDSNLYLSIYILNFINNMQHKIIGSSSNGGKTTGRSSDKNGGKCCSKRNRKNKIINMWKIRFINNDKYKGKNSYLLKNILRLYYNELLDLKKKRSENTKSYSNGILSMQNYFIQCLPLKNKEWLRDRDLAAFSGFNIEEESTRYYIDKILNNMFSTNKKRIYNWENRNVRRGYYGNSTICSACAMGMNKLISSNYNVSAFSSSFVKRENYESFYTNEILAHNNSSRITLKGACDTVNTSSTVVNNDGSCINSGVPLNNGSHLNNGSRLNNGSHLNNGSRLNNGSHLNSGSHLNNGSRLNNGSHLNNGSRLNNGCRLNSSNIYSNGNRDDDNMYDKSKGDYDRLFKMDNAHVYLFLGKNDNFIKKRDSIFRKQKQKKRKNGKGRKGEIDGKDYLNFKKKNFKEKKEEKEEKDKVEDKEKEKEEENVQQIIKDFLTIKEKYFLCHQEEKISILFFYLISHSSNIKTFYYIWNQFFDNIRNKYENNEYIFNDYLFLSYGPRNIYSYSCSILSQYIKALNISTQQFKINEIKNHLKQKKTLSFFCNDSDNSLLNYNLNFDDDPNMNENNDASTAVVTQNKSNTSSTIAKKNISKETVFPSFDLNDATTASNKKSIGNKTESSPNFELAYIKGSEECIPKSSGQYAKVEKDSTSNSVISNIVNSGNITKGGTGGGIVSLSNPILHRGQNVSNRDKNISKVSSIEHIKKCKEDANNCGGMPFPIEKVRNDVSVGKKKKKKKIDYIEFFPISFKQYGIIYN</sequence>
<evidence type="ECO:0000256" key="1">
    <source>
        <dbReference type="SAM" id="Coils"/>
    </source>
</evidence>
<feature type="region of interest" description="Disordered" evidence="2">
    <location>
        <begin position="799"/>
        <end position="864"/>
    </location>
</feature>
<dbReference type="EMBL" id="FLQW01001418">
    <property type="protein sequence ID" value="SBS89543.1"/>
    <property type="molecule type" value="Genomic_DNA"/>
</dbReference>
<reference evidence="4" key="1">
    <citation type="submission" date="2016-05" db="EMBL/GenBank/DDBJ databases">
        <authorList>
            <person name="Naeem Raeece"/>
        </authorList>
    </citation>
    <scope>NUCLEOTIDE SEQUENCE [LARGE SCALE GENOMIC DNA]</scope>
</reference>
<name>A0A1A8WC04_PLAMA</name>
<feature type="compositionally biased region" description="Polar residues" evidence="2">
    <location>
        <begin position="556"/>
        <end position="566"/>
    </location>
</feature>
<evidence type="ECO:0000256" key="2">
    <source>
        <dbReference type="SAM" id="MobiDB-lite"/>
    </source>
</evidence>
<protein>
    <submittedName>
        <fullName evidence="3">Uncharacterized protein</fullName>
    </submittedName>
</protein>
<dbReference type="InterPro" id="IPR011004">
    <property type="entry name" value="Trimer_LpxA-like_sf"/>
</dbReference>
<evidence type="ECO:0000313" key="4">
    <source>
        <dbReference type="Proteomes" id="UP000078597"/>
    </source>
</evidence>
<proteinExistence type="predicted"/>
<feature type="region of interest" description="Disordered" evidence="2">
    <location>
        <begin position="897"/>
        <end position="920"/>
    </location>
</feature>
<accession>A0A1A8WC04</accession>
<dbReference type="Proteomes" id="UP000078597">
    <property type="component" value="Unassembled WGS sequence"/>
</dbReference>